<protein>
    <submittedName>
        <fullName evidence="1">Uncharacterized protein</fullName>
    </submittedName>
</protein>
<accession>A0A239ELE7</accession>
<name>A0A239ELE7_9FIRM</name>
<organism evidence="1 2">
    <name type="scientific">Anaerovirgula multivorans</name>
    <dbReference type="NCBI Taxonomy" id="312168"/>
    <lineage>
        <taxon>Bacteria</taxon>
        <taxon>Bacillati</taxon>
        <taxon>Bacillota</taxon>
        <taxon>Clostridia</taxon>
        <taxon>Peptostreptococcales</taxon>
        <taxon>Natronincolaceae</taxon>
        <taxon>Anaerovirgula</taxon>
    </lineage>
</organism>
<evidence type="ECO:0000313" key="2">
    <source>
        <dbReference type="Proteomes" id="UP000198304"/>
    </source>
</evidence>
<dbReference type="AlphaFoldDB" id="A0A239ELE7"/>
<evidence type="ECO:0000313" key="1">
    <source>
        <dbReference type="EMBL" id="SNS45088.1"/>
    </source>
</evidence>
<dbReference type="OrthoDB" id="1956411at2"/>
<keyword evidence="2" id="KW-1185">Reference proteome</keyword>
<dbReference type="RefSeq" id="WP_089283122.1">
    <property type="nucleotide sequence ID" value="NZ_FZOJ01000010.1"/>
</dbReference>
<reference evidence="1 2" key="1">
    <citation type="submission" date="2017-06" db="EMBL/GenBank/DDBJ databases">
        <authorList>
            <person name="Kim H.J."/>
            <person name="Triplett B.A."/>
        </authorList>
    </citation>
    <scope>NUCLEOTIDE SEQUENCE [LARGE SCALE GENOMIC DNA]</scope>
    <source>
        <strain evidence="1 2">SCA</strain>
    </source>
</reference>
<dbReference type="Proteomes" id="UP000198304">
    <property type="component" value="Unassembled WGS sequence"/>
</dbReference>
<proteinExistence type="predicted"/>
<gene>
    <name evidence="1" type="ORF">SAMN05446037_101082</name>
</gene>
<sequence length="130" mass="15924">MYQNPYHNPYHNPHHYPYYGIPDTYMDYYDSRSHLTDMYPEVYRTVYPRVVEVCTRYDVYTHPRMYPQVDPAMIQEMTDEIYGLCTQEVDAEQFGPRGIFRDLITILLIRQLLRRRRRRPFFGFSGNEFF</sequence>
<dbReference type="EMBL" id="FZOJ01000010">
    <property type="protein sequence ID" value="SNS45088.1"/>
    <property type="molecule type" value="Genomic_DNA"/>
</dbReference>